<keyword evidence="3 6" id="KW-0812">Transmembrane</keyword>
<dbReference type="InterPro" id="IPR017039">
    <property type="entry name" value="Virul_fac_BrkB"/>
</dbReference>
<dbReference type="NCBIfam" id="TIGR00765">
    <property type="entry name" value="yihY_not_rbn"/>
    <property type="match status" value="1"/>
</dbReference>
<feature type="transmembrane region" description="Helical" evidence="6">
    <location>
        <begin position="216"/>
        <end position="235"/>
    </location>
</feature>
<comment type="caution">
    <text evidence="7">The sequence shown here is derived from an EMBL/GenBank/DDBJ whole genome shotgun (WGS) entry which is preliminary data.</text>
</comment>
<feature type="transmembrane region" description="Helical" evidence="6">
    <location>
        <begin position="69"/>
        <end position="88"/>
    </location>
</feature>
<keyword evidence="2" id="KW-1003">Cell membrane</keyword>
<sequence length="372" mass="40553">MTDARAAELIAGDETLHRHGIDYLRAKEESAAAPPKLTRRSIVYALRRALPKFNNDFCMDLASGLTYHAVFSLFPIMIVLVSLLGIFGRGDETIQAIMQLLNDSVPQTTVEFLRGPVEGLVRTDIAGFALVAGLFGALWSGGTYVNSFGRALNRIYNVNEGRSFLRRRLVFMALTALLIVLMFCAAIILTLTGGIAENVFKAIGLGDFSLTLWKLLKWPALLAIVMLVIGILYQFTPNVRRPHFRFLSPGTIVAIVVTSAGGWGFSFYASHFANYNVTYGSLAGAIIFLFLIWISNNALLLGAEIDSELLRARLLLSGVEAEEEIPLPLRDATAVIKAHRSRAKLVATGAQLRHEADDAAESAKAAEQLATA</sequence>
<feature type="transmembrane region" description="Helical" evidence="6">
    <location>
        <begin position="281"/>
        <end position="303"/>
    </location>
</feature>
<keyword evidence="8" id="KW-1185">Reference proteome</keyword>
<evidence type="ECO:0000256" key="5">
    <source>
        <dbReference type="ARBA" id="ARBA00023136"/>
    </source>
</evidence>
<evidence type="ECO:0000313" key="7">
    <source>
        <dbReference type="EMBL" id="MFB9259039.1"/>
    </source>
</evidence>
<evidence type="ECO:0000256" key="2">
    <source>
        <dbReference type="ARBA" id="ARBA00022475"/>
    </source>
</evidence>
<keyword evidence="4 6" id="KW-1133">Transmembrane helix</keyword>
<dbReference type="EMBL" id="JBHMDY010000002">
    <property type="protein sequence ID" value="MFB9259039.1"/>
    <property type="molecule type" value="Genomic_DNA"/>
</dbReference>
<comment type="subcellular location">
    <subcellularLocation>
        <location evidence="1">Cell membrane</location>
        <topology evidence="1">Multi-pass membrane protein</topology>
    </subcellularLocation>
</comment>
<keyword evidence="5 6" id="KW-0472">Membrane</keyword>
<evidence type="ECO:0000256" key="4">
    <source>
        <dbReference type="ARBA" id="ARBA00022989"/>
    </source>
</evidence>
<proteinExistence type="predicted"/>
<organism evidence="7 8">
    <name type="scientific">Dietzia aerolata</name>
    <dbReference type="NCBI Taxonomy" id="595984"/>
    <lineage>
        <taxon>Bacteria</taxon>
        <taxon>Bacillati</taxon>
        <taxon>Actinomycetota</taxon>
        <taxon>Actinomycetes</taxon>
        <taxon>Mycobacteriales</taxon>
        <taxon>Dietziaceae</taxon>
        <taxon>Dietzia</taxon>
    </lineage>
</organism>
<evidence type="ECO:0000313" key="8">
    <source>
        <dbReference type="Proteomes" id="UP001589700"/>
    </source>
</evidence>
<dbReference type="PANTHER" id="PTHR30213:SF0">
    <property type="entry name" value="UPF0761 MEMBRANE PROTEIN YIHY"/>
    <property type="match status" value="1"/>
</dbReference>
<dbReference type="PANTHER" id="PTHR30213">
    <property type="entry name" value="INNER MEMBRANE PROTEIN YHJD"/>
    <property type="match status" value="1"/>
</dbReference>
<gene>
    <name evidence="7" type="ORF">ACFFVD_04420</name>
</gene>
<reference evidence="7 8" key="1">
    <citation type="submission" date="2024-09" db="EMBL/GenBank/DDBJ databases">
        <authorList>
            <person name="Sun Q."/>
            <person name="Mori K."/>
        </authorList>
    </citation>
    <scope>NUCLEOTIDE SEQUENCE [LARGE SCALE GENOMIC DNA]</scope>
    <source>
        <strain evidence="7 8">CCM 7659</strain>
    </source>
</reference>
<accession>A0ABV5JMT3</accession>
<feature type="transmembrane region" description="Helical" evidence="6">
    <location>
        <begin position="125"/>
        <end position="148"/>
    </location>
</feature>
<evidence type="ECO:0000256" key="1">
    <source>
        <dbReference type="ARBA" id="ARBA00004651"/>
    </source>
</evidence>
<evidence type="ECO:0000256" key="6">
    <source>
        <dbReference type="SAM" id="Phobius"/>
    </source>
</evidence>
<evidence type="ECO:0000256" key="3">
    <source>
        <dbReference type="ARBA" id="ARBA00022692"/>
    </source>
</evidence>
<dbReference type="RefSeq" id="WP_182633642.1">
    <property type="nucleotide sequence ID" value="NZ_JAALDM010000327.1"/>
</dbReference>
<name>A0ABV5JMT3_9ACTN</name>
<dbReference type="Pfam" id="PF03631">
    <property type="entry name" value="Virul_fac_BrkB"/>
    <property type="match status" value="1"/>
</dbReference>
<dbReference type="Proteomes" id="UP001589700">
    <property type="component" value="Unassembled WGS sequence"/>
</dbReference>
<feature type="transmembrane region" description="Helical" evidence="6">
    <location>
        <begin position="247"/>
        <end position="269"/>
    </location>
</feature>
<feature type="transmembrane region" description="Helical" evidence="6">
    <location>
        <begin position="169"/>
        <end position="196"/>
    </location>
</feature>
<protein>
    <submittedName>
        <fullName evidence="7">YihY/virulence factor BrkB family protein</fullName>
    </submittedName>
</protein>